<evidence type="ECO:0008006" key="3">
    <source>
        <dbReference type="Google" id="ProtNLM"/>
    </source>
</evidence>
<evidence type="ECO:0000313" key="1">
    <source>
        <dbReference type="EMBL" id="KAL1879845.1"/>
    </source>
</evidence>
<organism evidence="1 2">
    <name type="scientific">Diaporthe australafricana</name>
    <dbReference type="NCBI Taxonomy" id="127596"/>
    <lineage>
        <taxon>Eukaryota</taxon>
        <taxon>Fungi</taxon>
        <taxon>Dikarya</taxon>
        <taxon>Ascomycota</taxon>
        <taxon>Pezizomycotina</taxon>
        <taxon>Sordariomycetes</taxon>
        <taxon>Sordariomycetidae</taxon>
        <taxon>Diaporthales</taxon>
        <taxon>Diaporthaceae</taxon>
        <taxon>Diaporthe</taxon>
    </lineage>
</organism>
<accession>A0ABR3XW22</accession>
<protein>
    <recommendedName>
        <fullName evidence="3">Heterokaryon incompatibility domain-containing protein</fullName>
    </recommendedName>
</protein>
<keyword evidence="2" id="KW-1185">Reference proteome</keyword>
<reference evidence="1 2" key="1">
    <citation type="journal article" date="2024" name="IMA Fungus">
        <title>IMA Genome - F19 : A genome assembly and annotation guide to empower mycologists, including annotated draft genome sequences of Ceratocystis pirilliformis, Diaporthe australafricana, Fusarium ophioides, Paecilomyces lecythidis, and Sporothrix stenoceras.</title>
        <authorList>
            <person name="Aylward J."/>
            <person name="Wilson A.M."/>
            <person name="Visagie C.M."/>
            <person name="Spraker J."/>
            <person name="Barnes I."/>
            <person name="Buitendag C."/>
            <person name="Ceriani C."/>
            <person name="Del Mar Angel L."/>
            <person name="du Plessis D."/>
            <person name="Fuchs T."/>
            <person name="Gasser K."/>
            <person name="Kramer D."/>
            <person name="Li W."/>
            <person name="Munsamy K."/>
            <person name="Piso A."/>
            <person name="Price J.L."/>
            <person name="Sonnekus B."/>
            <person name="Thomas C."/>
            <person name="van der Nest A."/>
            <person name="van Dijk A."/>
            <person name="van Heerden A."/>
            <person name="van Vuuren N."/>
            <person name="Yilmaz N."/>
            <person name="Duong T.A."/>
            <person name="van der Merwe N.A."/>
            <person name="Wingfield M.J."/>
            <person name="Wingfield B.D."/>
        </authorList>
    </citation>
    <scope>NUCLEOTIDE SEQUENCE [LARGE SCALE GENOMIC DNA]</scope>
    <source>
        <strain evidence="1 2">CMW 18300</strain>
    </source>
</reference>
<comment type="caution">
    <text evidence="1">The sequence shown here is derived from an EMBL/GenBank/DDBJ whole genome shotgun (WGS) entry which is preliminary data.</text>
</comment>
<dbReference type="Proteomes" id="UP001583177">
    <property type="component" value="Unassembled WGS sequence"/>
</dbReference>
<name>A0ABR3XW22_9PEZI</name>
<proteinExistence type="predicted"/>
<sequence>MSDHESPEGDSACLTSVESSLARGVPWKTASIVAYVPTHEYQPLLSKQHTRRLVPEPGTGDDSLIGSLEMIDLGSAADLAPFEAISYVWGSKIKCQTITIDGRRLAIIESLSQALRGVVIDFVRHVSKVPQYMSVTAEAAKEIVSLWVEVASSGKSTMDPIGTA</sequence>
<evidence type="ECO:0000313" key="2">
    <source>
        <dbReference type="Proteomes" id="UP001583177"/>
    </source>
</evidence>
<dbReference type="EMBL" id="JAWRVE010000009">
    <property type="protein sequence ID" value="KAL1879845.1"/>
    <property type="molecule type" value="Genomic_DNA"/>
</dbReference>
<gene>
    <name evidence="1" type="ORF">Daus18300_001684</name>
</gene>